<dbReference type="InterPro" id="IPR013785">
    <property type="entry name" value="Aldolase_TIM"/>
</dbReference>
<evidence type="ECO:0000256" key="2">
    <source>
        <dbReference type="ARBA" id="ARBA00011245"/>
    </source>
</evidence>
<keyword evidence="3" id="KW-0106">Calcium</keyword>
<evidence type="ECO:0000256" key="3">
    <source>
        <dbReference type="ARBA" id="ARBA00022837"/>
    </source>
</evidence>
<dbReference type="EMBL" id="CP032157">
    <property type="protein sequence ID" value="AXY73606.1"/>
    <property type="molecule type" value="Genomic_DNA"/>
</dbReference>
<proteinExistence type="predicted"/>
<dbReference type="Gene3D" id="2.70.98.10">
    <property type="match status" value="1"/>
</dbReference>
<evidence type="ECO:0000259" key="4">
    <source>
        <dbReference type="Pfam" id="PF10566"/>
    </source>
</evidence>
<dbReference type="InterPro" id="IPR014718">
    <property type="entry name" value="GH-type_carb-bd"/>
</dbReference>
<dbReference type="InterPro" id="IPR017853">
    <property type="entry name" value="GH"/>
</dbReference>
<organism evidence="7 8">
    <name type="scientific">Paraflavitalea soli</name>
    <dbReference type="NCBI Taxonomy" id="2315862"/>
    <lineage>
        <taxon>Bacteria</taxon>
        <taxon>Pseudomonadati</taxon>
        <taxon>Bacteroidota</taxon>
        <taxon>Chitinophagia</taxon>
        <taxon>Chitinophagales</taxon>
        <taxon>Chitinophagaceae</taxon>
        <taxon>Paraflavitalea</taxon>
    </lineage>
</organism>
<dbReference type="RefSeq" id="WP_119049442.1">
    <property type="nucleotide sequence ID" value="NZ_CP032157.1"/>
</dbReference>
<keyword evidence="8" id="KW-1185">Reference proteome</keyword>
<protein>
    <submittedName>
        <fullName evidence="7">Alpha-glucosidase</fullName>
    </submittedName>
</protein>
<feature type="domain" description="Glycosyl-hydrolase 97 C-terminal oligomerisation" evidence="6">
    <location>
        <begin position="536"/>
        <end position="632"/>
    </location>
</feature>
<gene>
    <name evidence="7" type="ORF">D3H65_06245</name>
</gene>
<dbReference type="PANTHER" id="PTHR35803:SF3">
    <property type="entry name" value="ALPHA-GLUCOSIDASE"/>
    <property type="match status" value="1"/>
</dbReference>
<comment type="subunit">
    <text evidence="2">Monomer.</text>
</comment>
<accession>A0A3B7MKP1</accession>
<evidence type="ECO:0000259" key="5">
    <source>
        <dbReference type="Pfam" id="PF14508"/>
    </source>
</evidence>
<dbReference type="Pfam" id="PF14508">
    <property type="entry name" value="GH97_N"/>
    <property type="match status" value="1"/>
</dbReference>
<sequence length="632" mass="71877">MIHGKALLLIAGISGIGGSSLAQNILEETRFNVRSPDNNITVQFYQKQLSPGKKEMYYQLSYKNKQVIQESVLDIQLDNNLSERAMALPVDRHEKWCENLLVKKATTVARDTTWQPPYGESSSIRDHYNALIVDLVKDDNPIYPMQVEIRAYNEGAAIRYFFPENVKGTYYRVMQENTSFTLPEGTLAWHASWAQAPYKLLPLRNWPDESERPLTLKLPDGRYACLAEAGMTDYARTKFKLSATKPHTIVTSMYTPADLISPFGTPWRVIMVGEKPGDLAVNNQLLLNLNEPSRIKDVSWIKPGKIMRVMTQTTADAKANIDFAVKHNLQYILFDWKWYGPAFSFSSDVTKVAIPDLDLPGIIQYGKERGVGVWLYVNLQGLYAQSDSLFRVYKQWGVKGVKFGFVQAGSHRWTTWLEEMFKKAAANEIMVNVHDDWRPTGEQRTWPNLMTAEGVRGNEEMPDATHNTVLPFTRYIAGAADYTICYYDTRIKTTHAHQLALAAIYYSPLQTLYWYDKPAMSNNEPELSFWDHIPVSWDETKILQGAPGEYITTARRKGAEWFVGTITNNDARIVKISCSFLPKGKKYMATIYSDAPLVRTNTKVKVEERTIDASTVLEVKLLPSGGQAIWIK</sequence>
<dbReference type="Proteomes" id="UP000263900">
    <property type="component" value="Chromosome"/>
</dbReference>
<dbReference type="PANTHER" id="PTHR35803">
    <property type="entry name" value="GLUCAN 1,4-ALPHA-GLUCOSIDASE SUSB-RELATED"/>
    <property type="match status" value="1"/>
</dbReference>
<reference evidence="7 8" key="1">
    <citation type="submission" date="2018-09" db="EMBL/GenBank/DDBJ databases">
        <title>Genome sequencing of strain 6GH32-13.</title>
        <authorList>
            <person name="Weon H.-Y."/>
            <person name="Heo J."/>
            <person name="Kwon S.-W."/>
        </authorList>
    </citation>
    <scope>NUCLEOTIDE SEQUENCE [LARGE SCALE GENOMIC DNA]</scope>
    <source>
        <strain evidence="7 8">5GH32-13</strain>
    </source>
</reference>
<dbReference type="Gene3D" id="3.20.20.70">
    <property type="entry name" value="Aldolase class I"/>
    <property type="match status" value="1"/>
</dbReference>
<dbReference type="GO" id="GO:0030246">
    <property type="term" value="F:carbohydrate binding"/>
    <property type="evidence" value="ECO:0007669"/>
    <property type="project" value="InterPro"/>
</dbReference>
<name>A0A3B7MKP1_9BACT</name>
<dbReference type="InterPro" id="IPR029483">
    <property type="entry name" value="GH97_C"/>
</dbReference>
<comment type="cofactor">
    <cofactor evidence="1">
        <name>Ca(2+)</name>
        <dbReference type="ChEBI" id="CHEBI:29108"/>
    </cofactor>
</comment>
<evidence type="ECO:0000256" key="1">
    <source>
        <dbReference type="ARBA" id="ARBA00001913"/>
    </source>
</evidence>
<feature type="domain" description="Glycosyl-hydrolase 97 catalytic" evidence="4">
    <location>
        <begin position="312"/>
        <end position="455"/>
    </location>
</feature>
<dbReference type="InterPro" id="IPR019563">
    <property type="entry name" value="GH97_catalytic"/>
</dbReference>
<dbReference type="KEGG" id="pseg:D3H65_06245"/>
<evidence type="ECO:0000259" key="6">
    <source>
        <dbReference type="Pfam" id="PF14509"/>
    </source>
</evidence>
<feature type="domain" description="Glycosyl-hydrolase 97 N-terminal" evidence="5">
    <location>
        <begin position="33"/>
        <end position="292"/>
    </location>
</feature>
<evidence type="ECO:0000313" key="8">
    <source>
        <dbReference type="Proteomes" id="UP000263900"/>
    </source>
</evidence>
<dbReference type="InterPro" id="IPR029486">
    <property type="entry name" value="GH97_N"/>
</dbReference>
<dbReference type="AlphaFoldDB" id="A0A3B7MKP1"/>
<evidence type="ECO:0000313" key="7">
    <source>
        <dbReference type="EMBL" id="AXY73606.1"/>
    </source>
</evidence>
<dbReference type="SUPFAM" id="SSF51445">
    <property type="entry name" value="(Trans)glycosidases"/>
    <property type="match status" value="1"/>
</dbReference>
<dbReference type="InterPro" id="IPR052720">
    <property type="entry name" value="Glycosyl_hydrolase_97"/>
</dbReference>
<dbReference type="Pfam" id="PF10566">
    <property type="entry name" value="Glyco_hydro_97"/>
    <property type="match status" value="1"/>
</dbReference>
<dbReference type="Pfam" id="PF14509">
    <property type="entry name" value="GH97_C"/>
    <property type="match status" value="1"/>
</dbReference>
<dbReference type="OrthoDB" id="57532at2"/>